<evidence type="ECO:0000259" key="5">
    <source>
        <dbReference type="SMART" id="SM00062"/>
    </source>
</evidence>
<dbReference type="SUPFAM" id="SSF53850">
    <property type="entry name" value="Periplasmic binding protein-like II"/>
    <property type="match status" value="1"/>
</dbReference>
<dbReference type="Pfam" id="PF09084">
    <property type="entry name" value="NMT1"/>
    <property type="match status" value="1"/>
</dbReference>
<evidence type="ECO:0000256" key="4">
    <source>
        <dbReference type="SAM" id="SignalP"/>
    </source>
</evidence>
<reference evidence="6 7" key="1">
    <citation type="submission" date="2018-10" db="EMBL/GenBank/DDBJ databases">
        <title>Phylogenomics of Brevibacillus.</title>
        <authorList>
            <person name="Dunlap C."/>
        </authorList>
    </citation>
    <scope>NUCLEOTIDE SEQUENCE [LARGE SCALE GENOMIC DNA]</scope>
    <source>
        <strain evidence="6 7">JCM 15085</strain>
    </source>
</reference>
<dbReference type="GO" id="GO:0042597">
    <property type="term" value="C:periplasmic space"/>
    <property type="evidence" value="ECO:0007669"/>
    <property type="project" value="UniProtKB-SubCell"/>
</dbReference>
<organism evidence="6 7">
    <name type="scientific">Brevibacillus panacihumi</name>
    <dbReference type="NCBI Taxonomy" id="497735"/>
    <lineage>
        <taxon>Bacteria</taxon>
        <taxon>Bacillati</taxon>
        <taxon>Bacillota</taxon>
        <taxon>Bacilli</taxon>
        <taxon>Bacillales</taxon>
        <taxon>Paenibacillaceae</taxon>
        <taxon>Brevibacillus</taxon>
    </lineage>
</organism>
<dbReference type="AlphaFoldDB" id="A0A3M8D506"/>
<dbReference type="Proteomes" id="UP000281915">
    <property type="component" value="Unassembled WGS sequence"/>
</dbReference>
<dbReference type="PROSITE" id="PS51257">
    <property type="entry name" value="PROKAR_LIPOPROTEIN"/>
    <property type="match status" value="1"/>
</dbReference>
<dbReference type="GO" id="GO:0042918">
    <property type="term" value="P:alkanesulfonate transmembrane transport"/>
    <property type="evidence" value="ECO:0007669"/>
    <property type="project" value="TreeGrafter"/>
</dbReference>
<dbReference type="SMART" id="SM00062">
    <property type="entry name" value="PBPb"/>
    <property type="match status" value="1"/>
</dbReference>
<comment type="similarity">
    <text evidence="2">Belongs to the bacterial solute-binding protein SsuA/TauA family.</text>
</comment>
<name>A0A3M8D506_9BACL</name>
<feature type="signal peptide" evidence="4">
    <location>
        <begin position="1"/>
        <end position="20"/>
    </location>
</feature>
<sequence>MKKAVKFALSSFLVLSLALAGCGKSEGGSTTEQPKPEQGQAPEAVSLEIGMLKLTSSAPLFIGIEKGFFQEEGIDAKAKWFDAAQPIAVATAAGSVDVGATGITASLYNMVAGGQKLVIVADKGREQAGYSSSALLYPSDSPLKSIEELKGKKLGITQTGSTYHYMAGKLLEKHGLTLKDIELVPLNSIKGLMEALKSKQVDAVLLNEPNISTVVEEGYGKVIAQVGDEMEYQTSGIFFSPKFADNKDAAERFLKAYAKSTRYYYDAVLNKVDGKIVPGENYDEVVNIIAKYTDQEPDMIKKGLPYMDRDGKLLESDIKTQVEWYAKEKLIDKEIDPSEIVNTQLLEDAVQKLGK</sequence>
<evidence type="ECO:0000256" key="3">
    <source>
        <dbReference type="ARBA" id="ARBA00022729"/>
    </source>
</evidence>
<evidence type="ECO:0000256" key="1">
    <source>
        <dbReference type="ARBA" id="ARBA00004418"/>
    </source>
</evidence>
<comment type="caution">
    <text evidence="6">The sequence shown here is derived from an EMBL/GenBank/DDBJ whole genome shotgun (WGS) entry which is preliminary data.</text>
</comment>
<dbReference type="RefSeq" id="WP_023559182.1">
    <property type="nucleotide sequence ID" value="NZ_JBCNED010000037.1"/>
</dbReference>
<accession>A0A3M8D506</accession>
<evidence type="ECO:0000313" key="6">
    <source>
        <dbReference type="EMBL" id="RNB82923.1"/>
    </source>
</evidence>
<protein>
    <submittedName>
        <fullName evidence="6">ABC transporter substrate-binding protein</fullName>
    </submittedName>
</protein>
<comment type="subcellular location">
    <subcellularLocation>
        <location evidence="1">Periplasm</location>
    </subcellularLocation>
</comment>
<gene>
    <name evidence="6" type="ORF">EDM58_05935</name>
</gene>
<dbReference type="PANTHER" id="PTHR30024:SF47">
    <property type="entry name" value="TAURINE-BINDING PERIPLASMIC PROTEIN"/>
    <property type="match status" value="1"/>
</dbReference>
<evidence type="ECO:0000256" key="2">
    <source>
        <dbReference type="ARBA" id="ARBA00010742"/>
    </source>
</evidence>
<keyword evidence="3 4" id="KW-0732">Signal</keyword>
<dbReference type="InterPro" id="IPR015168">
    <property type="entry name" value="SsuA/THI5"/>
</dbReference>
<feature type="domain" description="Solute-binding protein family 3/N-terminal" evidence="5">
    <location>
        <begin position="46"/>
        <end position="267"/>
    </location>
</feature>
<proteinExistence type="inferred from homology"/>
<dbReference type="Gene3D" id="3.40.190.10">
    <property type="entry name" value="Periplasmic binding protein-like II"/>
    <property type="match status" value="2"/>
</dbReference>
<feature type="chain" id="PRO_5018318146" evidence="4">
    <location>
        <begin position="21"/>
        <end position="355"/>
    </location>
</feature>
<dbReference type="EMBL" id="RHHT01000008">
    <property type="protein sequence ID" value="RNB82923.1"/>
    <property type="molecule type" value="Genomic_DNA"/>
</dbReference>
<dbReference type="PANTHER" id="PTHR30024">
    <property type="entry name" value="ALIPHATIC SULFONATES-BINDING PROTEIN-RELATED"/>
    <property type="match status" value="1"/>
</dbReference>
<evidence type="ECO:0000313" key="7">
    <source>
        <dbReference type="Proteomes" id="UP000281915"/>
    </source>
</evidence>
<dbReference type="InterPro" id="IPR001638">
    <property type="entry name" value="Solute-binding_3/MltF_N"/>
</dbReference>